<name>A0ACC2QP97_9NEOP</name>
<proteinExistence type="predicted"/>
<evidence type="ECO:0000313" key="2">
    <source>
        <dbReference type="Proteomes" id="UP001231649"/>
    </source>
</evidence>
<gene>
    <name evidence="1" type="ORF">PYW08_004515</name>
</gene>
<accession>A0ACC2QP97</accession>
<dbReference type="EMBL" id="CM056792">
    <property type="protein sequence ID" value="KAJ8722113.1"/>
    <property type="molecule type" value="Genomic_DNA"/>
</dbReference>
<protein>
    <submittedName>
        <fullName evidence="1">Uncharacterized protein</fullName>
    </submittedName>
</protein>
<evidence type="ECO:0000313" key="1">
    <source>
        <dbReference type="EMBL" id="KAJ8722113.1"/>
    </source>
</evidence>
<dbReference type="Proteomes" id="UP001231649">
    <property type="component" value="Chromosome 16"/>
</dbReference>
<sequence>MVSYSDVVYYLSLLACIATGEYYKRVDDRTTKRNYGTGLGLLVTWLICGSSMIHSALMLWGNIIIIKCCNRRYIHQLSFAYTWLYLMYMNYNMDVTTNYVLWIHQVIALRLVGLAFEITMSEKVKLYSQRHSLKGDAKPLFSKHQLDSSPTSNQNILSTNRFTRSSAVGYEYADLSSAPVEPSVLDVISYTYYFIGLHRGPYYRWKTFNEHFDTPFGTLGNCRKITEHKCKKAVVFTFIYMAICRQFPAEAYNEEAFYFSHGSDYRYLYNIPQMITYVLQCQIVMMLCTSVFTEAGFGVYPTKTQPLPGFGPSAKFSLLKLASTMESVALEQEYNFAMLRCFQNDALLMGPRMRDTLRAWEMPTRYWFWTNTYKNLIKSNKEVRSAVSFLAWSLWSGISMHQMVICSTLWVHLHLENEYAEMYNTSAMKVPWDIGFSIMRLFCLIYLTPCFVLDNYSIILRYYNSIFWLYHVVLLWLILAAVVVQKQRIMSAATL</sequence>
<organism evidence="1 2">
    <name type="scientific">Mythimna loreyi</name>
    <dbReference type="NCBI Taxonomy" id="667449"/>
    <lineage>
        <taxon>Eukaryota</taxon>
        <taxon>Metazoa</taxon>
        <taxon>Ecdysozoa</taxon>
        <taxon>Arthropoda</taxon>
        <taxon>Hexapoda</taxon>
        <taxon>Insecta</taxon>
        <taxon>Pterygota</taxon>
        <taxon>Neoptera</taxon>
        <taxon>Endopterygota</taxon>
        <taxon>Lepidoptera</taxon>
        <taxon>Glossata</taxon>
        <taxon>Ditrysia</taxon>
        <taxon>Noctuoidea</taxon>
        <taxon>Noctuidae</taxon>
        <taxon>Noctuinae</taxon>
        <taxon>Hadenini</taxon>
        <taxon>Mythimna</taxon>
    </lineage>
</organism>
<reference evidence="1" key="1">
    <citation type="submission" date="2023-03" db="EMBL/GenBank/DDBJ databases">
        <title>Chromosome-level genomes of two armyworms, Mythimna separata and Mythimna loreyi, provide insights into the biosynthesis and reception of sex pheromones.</title>
        <authorList>
            <person name="Zhao H."/>
        </authorList>
    </citation>
    <scope>NUCLEOTIDE SEQUENCE</scope>
    <source>
        <strain evidence="1">BeijingLab</strain>
    </source>
</reference>
<comment type="caution">
    <text evidence="1">The sequence shown here is derived from an EMBL/GenBank/DDBJ whole genome shotgun (WGS) entry which is preliminary data.</text>
</comment>
<keyword evidence="2" id="KW-1185">Reference proteome</keyword>